<feature type="transmembrane region" description="Helical" evidence="1">
    <location>
        <begin position="12"/>
        <end position="35"/>
    </location>
</feature>
<comment type="caution">
    <text evidence="2">The sequence shown here is derived from an EMBL/GenBank/DDBJ whole genome shotgun (WGS) entry which is preliminary data.</text>
</comment>
<organism evidence="2 3">
    <name type="scientific">Thalassotalea mangrovi</name>
    <dbReference type="NCBI Taxonomy" id="2572245"/>
    <lineage>
        <taxon>Bacteria</taxon>
        <taxon>Pseudomonadati</taxon>
        <taxon>Pseudomonadota</taxon>
        <taxon>Gammaproteobacteria</taxon>
        <taxon>Alteromonadales</taxon>
        <taxon>Colwelliaceae</taxon>
        <taxon>Thalassotalea</taxon>
    </lineage>
</organism>
<sequence length="258" mass="27869">MTFHKQAGITLVDLLLSMLLGIVVLSGVISIYVAVVKSSSDTLKSSKLNTQLMTIMSVMSNDIRRAGYWNDFISEPQTNPFSQLDDTALEVINSPASNTGYADNTDVNGECIVYAYDENENGVVDADSEYFGFRLLDGVVQMRASGTVTDGDNCNNGVWMDLSDSDLYTITRLTFNPKNSACVDSSEPNGIDDDGANGIDDAGEADCYSLVPAVGSGEITVETRDIEVSLAGVLKSDNSVSMQITQSVRIRNDLIRVR</sequence>
<protein>
    <recommendedName>
        <fullName evidence="4">Prepilin-type N-terminal cleavage/methylation domain-containing protein</fullName>
    </recommendedName>
</protein>
<dbReference type="AlphaFoldDB" id="A0A4U1B3I1"/>
<evidence type="ECO:0000256" key="1">
    <source>
        <dbReference type="SAM" id="Phobius"/>
    </source>
</evidence>
<keyword evidence="1" id="KW-1133">Transmembrane helix</keyword>
<dbReference type="PIRSF" id="PIRSF004525">
    <property type="entry name" value="Pilin_peptidase-dep_B_prd"/>
    <property type="match status" value="1"/>
</dbReference>
<keyword evidence="1" id="KW-0472">Membrane</keyword>
<name>A0A4U1B3I1_9GAMM</name>
<evidence type="ECO:0000313" key="2">
    <source>
        <dbReference type="EMBL" id="TKB44258.1"/>
    </source>
</evidence>
<proteinExistence type="predicted"/>
<dbReference type="OrthoDB" id="5296662at2"/>
<dbReference type="RefSeq" id="WP_136736523.1">
    <property type="nucleotide sequence ID" value="NZ_SWDB01000030.1"/>
</dbReference>
<keyword evidence="1" id="KW-0812">Transmembrane</keyword>
<dbReference type="EMBL" id="SWDB01000030">
    <property type="protein sequence ID" value="TKB44258.1"/>
    <property type="molecule type" value="Genomic_DNA"/>
</dbReference>
<dbReference type="Proteomes" id="UP000307999">
    <property type="component" value="Unassembled WGS sequence"/>
</dbReference>
<evidence type="ECO:0008006" key="4">
    <source>
        <dbReference type="Google" id="ProtNLM"/>
    </source>
</evidence>
<keyword evidence="3" id="KW-1185">Reference proteome</keyword>
<dbReference type="InterPro" id="IPR016419">
    <property type="entry name" value="Prepilin_Pept-dep_B_prd"/>
</dbReference>
<accession>A0A4U1B3I1</accession>
<reference evidence="2 3" key="1">
    <citation type="submission" date="2019-04" db="EMBL/GenBank/DDBJ databases">
        <title>Thalassotalea guangxiensis sp. nov., isolated from sediment of the coastal wetland.</title>
        <authorList>
            <person name="Zheng S."/>
            <person name="Zhang D."/>
        </authorList>
    </citation>
    <scope>NUCLEOTIDE SEQUENCE [LARGE SCALE GENOMIC DNA]</scope>
    <source>
        <strain evidence="2 3">ZS-4</strain>
    </source>
</reference>
<evidence type="ECO:0000313" key="3">
    <source>
        <dbReference type="Proteomes" id="UP000307999"/>
    </source>
</evidence>
<gene>
    <name evidence="2" type="ORF">E8M12_12665</name>
</gene>